<gene>
    <name evidence="1" type="primary">Nfu_g_1_020153</name>
</gene>
<accession>A0A1A8P5Z1</accession>
<feature type="non-terminal residue" evidence="1">
    <location>
        <position position="1"/>
    </location>
</feature>
<reference evidence="1" key="2">
    <citation type="submission" date="2016-06" db="EMBL/GenBank/DDBJ databases">
        <title>The genome of a short-lived fish provides insights into sex chromosome evolution and the genetic control of aging.</title>
        <authorList>
            <person name="Reichwald K."/>
            <person name="Felder M."/>
            <person name="Petzold A."/>
            <person name="Koch P."/>
            <person name="Groth M."/>
            <person name="Platzer M."/>
        </authorList>
    </citation>
    <scope>NUCLEOTIDE SEQUENCE</scope>
    <source>
        <tissue evidence="1">Brain</tissue>
    </source>
</reference>
<sequence>NKCSCHRLKAKEERLDGPKPEPTGSRCFGALRGSDRYSGRSHRSSATTCVNRTFSEAV</sequence>
<evidence type="ECO:0000313" key="1">
    <source>
        <dbReference type="EMBL" id="SBR76683.1"/>
    </source>
</evidence>
<protein>
    <submittedName>
        <fullName evidence="1">Uncharacterized protein</fullName>
    </submittedName>
</protein>
<organism evidence="1">
    <name type="scientific">Nothobranchius rachovii</name>
    <name type="common">bluefin notho</name>
    <dbReference type="NCBI Taxonomy" id="451742"/>
    <lineage>
        <taxon>Eukaryota</taxon>
        <taxon>Metazoa</taxon>
        <taxon>Chordata</taxon>
        <taxon>Craniata</taxon>
        <taxon>Vertebrata</taxon>
        <taxon>Euteleostomi</taxon>
        <taxon>Actinopterygii</taxon>
        <taxon>Neopterygii</taxon>
        <taxon>Teleostei</taxon>
        <taxon>Neoteleostei</taxon>
        <taxon>Acanthomorphata</taxon>
        <taxon>Ovalentaria</taxon>
        <taxon>Atherinomorphae</taxon>
        <taxon>Cyprinodontiformes</taxon>
        <taxon>Nothobranchiidae</taxon>
        <taxon>Nothobranchius</taxon>
    </lineage>
</organism>
<proteinExistence type="predicted"/>
<name>A0A1A8P5Z1_9TELE</name>
<dbReference type="EMBL" id="HAEH01005500">
    <property type="protein sequence ID" value="SBR76683.1"/>
    <property type="molecule type" value="Transcribed_RNA"/>
</dbReference>
<dbReference type="AlphaFoldDB" id="A0A1A8P5Z1"/>
<reference evidence="1" key="1">
    <citation type="submission" date="2016-05" db="EMBL/GenBank/DDBJ databases">
        <authorList>
            <person name="Lavstsen T."/>
            <person name="Jespersen J.S."/>
        </authorList>
    </citation>
    <scope>NUCLEOTIDE SEQUENCE</scope>
    <source>
        <tissue evidence="1">Brain</tissue>
    </source>
</reference>